<evidence type="ECO:0000313" key="2">
    <source>
        <dbReference type="Proteomes" id="UP000830671"/>
    </source>
</evidence>
<protein>
    <submittedName>
        <fullName evidence="1">Uncharacterized protein</fullName>
    </submittedName>
</protein>
<dbReference type="GeneID" id="73337235"/>
<proteinExistence type="predicted"/>
<keyword evidence="2" id="KW-1185">Reference proteome</keyword>
<dbReference type="KEGG" id="clup:CLUP02_03200"/>
<reference evidence="1" key="1">
    <citation type="journal article" date="2021" name="Mol. Plant Microbe Interact.">
        <title>Complete Genome Sequence of the Plant-Pathogenic Fungus Colletotrichum lupini.</title>
        <authorList>
            <person name="Baroncelli R."/>
            <person name="Pensec F."/>
            <person name="Da Lio D."/>
            <person name="Boufleur T."/>
            <person name="Vicente I."/>
            <person name="Sarrocco S."/>
            <person name="Picot A."/>
            <person name="Baraldi E."/>
            <person name="Sukno S."/>
            <person name="Thon M."/>
            <person name="Le Floch G."/>
        </authorList>
    </citation>
    <scope>NUCLEOTIDE SEQUENCE</scope>
    <source>
        <strain evidence="1">IMI 504893</strain>
    </source>
</reference>
<gene>
    <name evidence="1" type="ORF">CLUP02_03200</name>
</gene>
<dbReference type="RefSeq" id="XP_049139368.1">
    <property type="nucleotide sequence ID" value="XM_049282225.1"/>
</dbReference>
<sequence length="61" mass="6650">MDGVDAFYNLHDEPGGYFAKLLNLPPIGRPGTETLFFSSFGIRNPASFCLTRILAICLTAV</sequence>
<accession>A0A9Q8SI37</accession>
<name>A0A9Q8SI37_9PEZI</name>
<dbReference type="Proteomes" id="UP000830671">
    <property type="component" value="Chromosome 2"/>
</dbReference>
<dbReference type="AlphaFoldDB" id="A0A9Q8SI37"/>
<organism evidence="1 2">
    <name type="scientific">Colletotrichum lupini</name>
    <dbReference type="NCBI Taxonomy" id="145971"/>
    <lineage>
        <taxon>Eukaryota</taxon>
        <taxon>Fungi</taxon>
        <taxon>Dikarya</taxon>
        <taxon>Ascomycota</taxon>
        <taxon>Pezizomycotina</taxon>
        <taxon>Sordariomycetes</taxon>
        <taxon>Hypocreomycetidae</taxon>
        <taxon>Glomerellales</taxon>
        <taxon>Glomerellaceae</taxon>
        <taxon>Colletotrichum</taxon>
        <taxon>Colletotrichum acutatum species complex</taxon>
    </lineage>
</organism>
<dbReference type="EMBL" id="CP019474">
    <property type="protein sequence ID" value="UQC77729.1"/>
    <property type="molecule type" value="Genomic_DNA"/>
</dbReference>
<evidence type="ECO:0000313" key="1">
    <source>
        <dbReference type="EMBL" id="UQC77729.1"/>
    </source>
</evidence>